<organism evidence="16 17">
    <name type="scientific">Sumerlaea chitinivorans</name>
    <dbReference type="NCBI Taxonomy" id="2250252"/>
    <lineage>
        <taxon>Bacteria</taxon>
        <taxon>Candidatus Sumerlaeota</taxon>
        <taxon>Candidatus Sumerlaeia</taxon>
        <taxon>Candidatus Sumerlaeales</taxon>
        <taxon>Candidatus Sumerlaeaceae</taxon>
        <taxon>Candidatus Sumerlaea</taxon>
    </lineage>
</organism>
<evidence type="ECO:0000259" key="14">
    <source>
        <dbReference type="Pfam" id="PF02852"/>
    </source>
</evidence>
<feature type="binding site" evidence="11">
    <location>
        <position position="118"/>
    </location>
    <ligand>
        <name>FAD</name>
        <dbReference type="ChEBI" id="CHEBI:57692"/>
    </ligand>
</feature>
<dbReference type="GO" id="GO:0004148">
    <property type="term" value="F:dihydrolipoyl dehydrogenase (NADH) activity"/>
    <property type="evidence" value="ECO:0007669"/>
    <property type="project" value="UniProtKB-EC"/>
</dbReference>
<dbReference type="InterPro" id="IPR050151">
    <property type="entry name" value="Class-I_Pyr_Nuc-Dis_Oxidored"/>
</dbReference>
<dbReference type="AlphaFoldDB" id="A0A2Z4Y6B1"/>
<proteinExistence type="inferred from homology"/>
<dbReference type="InterPro" id="IPR016156">
    <property type="entry name" value="FAD/NAD-linked_Rdtase_dimer_sf"/>
</dbReference>
<evidence type="ECO:0000256" key="2">
    <source>
        <dbReference type="ARBA" id="ARBA00012608"/>
    </source>
</evidence>
<evidence type="ECO:0000256" key="13">
    <source>
        <dbReference type="RuleBase" id="RU003692"/>
    </source>
</evidence>
<feature type="binding site" evidence="11">
    <location>
        <position position="317"/>
    </location>
    <ligand>
        <name>FAD</name>
        <dbReference type="ChEBI" id="CHEBI:57692"/>
    </ligand>
</feature>
<dbReference type="GO" id="GO:0050660">
    <property type="term" value="F:flavin adenine dinucleotide binding"/>
    <property type="evidence" value="ECO:0007669"/>
    <property type="project" value="InterPro"/>
</dbReference>
<dbReference type="GO" id="GO:0006103">
    <property type="term" value="P:2-oxoglutarate metabolic process"/>
    <property type="evidence" value="ECO:0007669"/>
    <property type="project" value="TreeGrafter"/>
</dbReference>
<evidence type="ECO:0000256" key="7">
    <source>
        <dbReference type="ARBA" id="ARBA00023157"/>
    </source>
</evidence>
<feature type="binding site" evidence="11">
    <location>
        <begin position="323"/>
        <end position="326"/>
    </location>
    <ligand>
        <name>FAD</name>
        <dbReference type="ChEBI" id="CHEBI:57692"/>
    </ligand>
</feature>
<evidence type="ECO:0000259" key="15">
    <source>
        <dbReference type="Pfam" id="PF07992"/>
    </source>
</evidence>
<evidence type="ECO:0000256" key="9">
    <source>
        <dbReference type="ARBA" id="ARBA00049187"/>
    </source>
</evidence>
<accession>A0A2Z4Y6B1</accession>
<evidence type="ECO:0000256" key="8">
    <source>
        <dbReference type="ARBA" id="ARBA00023284"/>
    </source>
</evidence>
<comment type="catalytic activity">
    <reaction evidence="9 13">
        <text>N(6)-[(R)-dihydrolipoyl]-L-lysyl-[protein] + NAD(+) = N(6)-[(R)-lipoyl]-L-lysyl-[protein] + NADH + H(+)</text>
        <dbReference type="Rhea" id="RHEA:15045"/>
        <dbReference type="Rhea" id="RHEA-COMP:10474"/>
        <dbReference type="Rhea" id="RHEA-COMP:10475"/>
        <dbReference type="ChEBI" id="CHEBI:15378"/>
        <dbReference type="ChEBI" id="CHEBI:57540"/>
        <dbReference type="ChEBI" id="CHEBI:57945"/>
        <dbReference type="ChEBI" id="CHEBI:83099"/>
        <dbReference type="ChEBI" id="CHEBI:83100"/>
        <dbReference type="EC" id="1.8.1.4"/>
    </reaction>
</comment>
<feature type="active site" description="Proton acceptor" evidence="10">
    <location>
        <position position="449"/>
    </location>
</feature>
<dbReference type="PANTHER" id="PTHR22912">
    <property type="entry name" value="DISULFIDE OXIDOREDUCTASE"/>
    <property type="match status" value="1"/>
</dbReference>
<evidence type="ECO:0000256" key="1">
    <source>
        <dbReference type="ARBA" id="ARBA00007532"/>
    </source>
</evidence>
<keyword evidence="4 11" id="KW-0274">FAD</keyword>
<dbReference type="SUPFAM" id="SSF51905">
    <property type="entry name" value="FAD/NAD(P)-binding domain"/>
    <property type="match status" value="1"/>
</dbReference>
<comment type="miscellaneous">
    <text evidence="13">The active site is a redox-active disulfide bond.</text>
</comment>
<keyword evidence="3 13" id="KW-0285">Flavoprotein</keyword>
<dbReference type="InterPro" id="IPR023753">
    <property type="entry name" value="FAD/NAD-binding_dom"/>
</dbReference>
<dbReference type="KEGG" id="schv:BRCON_1963"/>
<feature type="binding site" evidence="11">
    <location>
        <begin position="185"/>
        <end position="192"/>
    </location>
    <ligand>
        <name>NAD(+)</name>
        <dbReference type="ChEBI" id="CHEBI:57540"/>
    </ligand>
</feature>
<feature type="binding site" evidence="11">
    <location>
        <position position="276"/>
    </location>
    <ligand>
        <name>NAD(+)</name>
        <dbReference type="ChEBI" id="CHEBI:57540"/>
    </ligand>
</feature>
<feature type="domain" description="Pyridine nucleotide-disulphide oxidoreductase dimerisation" evidence="14">
    <location>
        <begin position="351"/>
        <end position="460"/>
    </location>
</feature>
<dbReference type="InterPro" id="IPR006258">
    <property type="entry name" value="Lipoamide_DH"/>
</dbReference>
<dbReference type="PIRSF" id="PIRSF000350">
    <property type="entry name" value="Mercury_reductase_MerA"/>
    <property type="match status" value="1"/>
</dbReference>
<name>A0A2Z4Y6B1_SUMC1</name>
<dbReference type="PROSITE" id="PS00076">
    <property type="entry name" value="PYRIDINE_REDOX_1"/>
    <property type="match status" value="1"/>
</dbReference>
<comment type="similarity">
    <text evidence="1 13">Belongs to the class-I pyridine nucleotide-disulfide oxidoreductase family.</text>
</comment>
<protein>
    <recommendedName>
        <fullName evidence="2 13">Dihydrolipoyl dehydrogenase</fullName>
        <ecNumber evidence="2 13">1.8.1.4</ecNumber>
    </recommendedName>
</protein>
<evidence type="ECO:0000256" key="12">
    <source>
        <dbReference type="PIRSR" id="PIRSR000350-4"/>
    </source>
</evidence>
<evidence type="ECO:0000256" key="11">
    <source>
        <dbReference type="PIRSR" id="PIRSR000350-3"/>
    </source>
</evidence>
<dbReference type="InterPro" id="IPR036188">
    <property type="entry name" value="FAD/NAD-bd_sf"/>
</dbReference>
<dbReference type="FunFam" id="3.30.390.30:FF:000001">
    <property type="entry name" value="Dihydrolipoyl dehydrogenase"/>
    <property type="match status" value="1"/>
</dbReference>
<evidence type="ECO:0000313" key="17">
    <source>
        <dbReference type="Proteomes" id="UP000262583"/>
    </source>
</evidence>
<dbReference type="PRINTS" id="PR00411">
    <property type="entry name" value="PNDRDTASEI"/>
</dbReference>
<keyword evidence="5 13" id="KW-0560">Oxidoreductase</keyword>
<dbReference type="Gene3D" id="3.50.50.60">
    <property type="entry name" value="FAD/NAD(P)-binding domain"/>
    <property type="match status" value="2"/>
</dbReference>
<feature type="binding site" evidence="11">
    <location>
        <begin position="148"/>
        <end position="150"/>
    </location>
    <ligand>
        <name>FAD</name>
        <dbReference type="ChEBI" id="CHEBI:57692"/>
    </ligand>
</feature>
<dbReference type="Gene3D" id="3.30.390.30">
    <property type="match status" value="1"/>
</dbReference>
<evidence type="ECO:0000313" key="16">
    <source>
        <dbReference type="EMBL" id="AXA36740.1"/>
    </source>
</evidence>
<dbReference type="Proteomes" id="UP000262583">
    <property type="component" value="Chromosome"/>
</dbReference>
<feature type="binding site" evidence="11">
    <location>
        <position position="208"/>
    </location>
    <ligand>
        <name>NAD(+)</name>
        <dbReference type="ChEBI" id="CHEBI:57540"/>
    </ligand>
</feature>
<dbReference type="NCBIfam" id="TIGR01350">
    <property type="entry name" value="lipoamide_DH"/>
    <property type="match status" value="1"/>
</dbReference>
<evidence type="ECO:0000256" key="6">
    <source>
        <dbReference type="ARBA" id="ARBA00023027"/>
    </source>
</evidence>
<dbReference type="PANTHER" id="PTHR22912:SF151">
    <property type="entry name" value="DIHYDROLIPOYL DEHYDROGENASE, MITOCHONDRIAL"/>
    <property type="match status" value="1"/>
</dbReference>
<comment type="cofactor">
    <cofactor evidence="11 13">
        <name>FAD</name>
        <dbReference type="ChEBI" id="CHEBI:57692"/>
    </cofactor>
    <text evidence="11 13">Binds 1 FAD per subunit.</text>
</comment>
<evidence type="ECO:0000256" key="5">
    <source>
        <dbReference type="ARBA" id="ARBA00023002"/>
    </source>
</evidence>
<keyword evidence="11" id="KW-0547">Nucleotide-binding</keyword>
<keyword evidence="7" id="KW-1015">Disulfide bond</keyword>
<dbReference type="EMBL" id="CP030759">
    <property type="protein sequence ID" value="AXA36740.1"/>
    <property type="molecule type" value="Genomic_DNA"/>
</dbReference>
<dbReference type="PRINTS" id="PR00368">
    <property type="entry name" value="FADPNR"/>
</dbReference>
<dbReference type="SUPFAM" id="SSF55424">
    <property type="entry name" value="FAD/NAD-linked reductases, dimerisation (C-terminal) domain"/>
    <property type="match status" value="1"/>
</dbReference>
<gene>
    <name evidence="16" type="ORF">BRCON_1963</name>
</gene>
<dbReference type="InterPro" id="IPR012999">
    <property type="entry name" value="Pyr_OxRdtase_I_AS"/>
</dbReference>
<feature type="domain" description="FAD/NAD(P)-binding" evidence="15">
    <location>
        <begin position="7"/>
        <end position="332"/>
    </location>
</feature>
<dbReference type="Pfam" id="PF07992">
    <property type="entry name" value="Pyr_redox_2"/>
    <property type="match status" value="1"/>
</dbReference>
<sequence length="470" mass="49914">MSETTPFDVIVIGAGPGGYVAAIRAAQLGFRVALIEKETTLGGTCLNVGCIPSKALLDSSEWFWHAKESLKSHGIEVGEVRLNLPTMMARKAKVVEELTRGIAGLMKKNGVTVVRGVGRLLGGMRVGVRSTDGSEQELTAAKAILLATGSVPIEIPTAPFDGSVIVSSTEALSFEEVPEHLVVVGAGFIGLELGSVWRRLGAKVTVVEMLPQIVPMMDREVGDALFRSLQRLGFRFEMGAKVLSASAVEGGAVVEIEKSDGTRESIACSKVLVSVGRRPYTDGLGLEAAGVELDERRRVKVDDHYRTTAPGIYAIGDLIAGPMLAHKAEEEGVAWAEILAGQGGHVNYDAIPGVVYTWPEAAYVGLTEEQARERYGDEVRVGKFPFAANGRAKAMGERDGFVKVIAGPRGRLLGVHIFGPRASDLIAEAVVAMEFGGTAEDLARTCHAHPTLPEAVKEAALAAEGRVIHF</sequence>
<dbReference type="FunFam" id="3.50.50.60:FF:000001">
    <property type="entry name" value="Dihydrolipoyl dehydrogenase, mitochondrial"/>
    <property type="match status" value="1"/>
</dbReference>
<feature type="disulfide bond" description="Redox-active" evidence="12">
    <location>
        <begin position="45"/>
        <end position="50"/>
    </location>
</feature>
<keyword evidence="6 11" id="KW-0520">NAD</keyword>
<feature type="binding site" evidence="11">
    <location>
        <position position="54"/>
    </location>
    <ligand>
        <name>FAD</name>
        <dbReference type="ChEBI" id="CHEBI:57692"/>
    </ligand>
</feature>
<dbReference type="GO" id="GO:0005737">
    <property type="term" value="C:cytoplasm"/>
    <property type="evidence" value="ECO:0007669"/>
    <property type="project" value="UniProtKB-ARBA"/>
</dbReference>
<evidence type="ECO:0000256" key="4">
    <source>
        <dbReference type="ARBA" id="ARBA00022827"/>
    </source>
</evidence>
<evidence type="ECO:0000256" key="10">
    <source>
        <dbReference type="PIRSR" id="PIRSR000350-2"/>
    </source>
</evidence>
<dbReference type="InterPro" id="IPR004099">
    <property type="entry name" value="Pyr_nucl-diS_OxRdtase_dimer"/>
</dbReference>
<keyword evidence="8 13" id="KW-0676">Redox-active center</keyword>
<reference evidence="16 17" key="1">
    <citation type="submission" date="2018-05" db="EMBL/GenBank/DDBJ databases">
        <title>A metagenomic window into the 2 km-deep terrestrial subsurface aquifer revealed taxonomically and functionally diverse microbial community comprising novel uncultured bacterial lineages.</title>
        <authorList>
            <person name="Kadnikov V.V."/>
            <person name="Mardanov A.V."/>
            <person name="Beletsky A.V."/>
            <person name="Banks D."/>
            <person name="Pimenov N.V."/>
            <person name="Frank Y.A."/>
            <person name="Karnachuk O.V."/>
            <person name="Ravin N.V."/>
        </authorList>
    </citation>
    <scope>NUCLEOTIDE SEQUENCE [LARGE SCALE GENOMIC DNA]</scope>
    <source>
        <strain evidence="16">BY</strain>
    </source>
</reference>
<dbReference type="InterPro" id="IPR001100">
    <property type="entry name" value="Pyr_nuc-diS_OxRdtase"/>
</dbReference>
<dbReference type="EC" id="1.8.1.4" evidence="2 13"/>
<evidence type="ECO:0000256" key="3">
    <source>
        <dbReference type="ARBA" id="ARBA00022630"/>
    </source>
</evidence>
<dbReference type="Pfam" id="PF02852">
    <property type="entry name" value="Pyr_redox_dim"/>
    <property type="match status" value="1"/>
</dbReference>